<keyword evidence="4" id="KW-1185">Reference proteome</keyword>
<name>A0A6A6JZ55_WESOR</name>
<evidence type="ECO:0000313" key="3">
    <source>
        <dbReference type="EMBL" id="KAF2281514.1"/>
    </source>
</evidence>
<dbReference type="Proteomes" id="UP000800097">
    <property type="component" value="Unassembled WGS sequence"/>
</dbReference>
<dbReference type="EMBL" id="ML986484">
    <property type="protein sequence ID" value="KAF2281514.1"/>
    <property type="molecule type" value="Genomic_DNA"/>
</dbReference>
<accession>A0A6A6JZ55</accession>
<evidence type="ECO:0000313" key="4">
    <source>
        <dbReference type="Proteomes" id="UP000800097"/>
    </source>
</evidence>
<gene>
    <name evidence="3" type="ORF">EI97DRAFT_454696</name>
</gene>
<feature type="region of interest" description="Disordered" evidence="2">
    <location>
        <begin position="248"/>
        <end position="267"/>
    </location>
</feature>
<protein>
    <submittedName>
        <fullName evidence="3">Uncharacterized protein</fullName>
    </submittedName>
</protein>
<proteinExistence type="predicted"/>
<reference evidence="3" key="1">
    <citation type="journal article" date="2020" name="Stud. Mycol.">
        <title>101 Dothideomycetes genomes: a test case for predicting lifestyles and emergence of pathogens.</title>
        <authorList>
            <person name="Haridas S."/>
            <person name="Albert R."/>
            <person name="Binder M."/>
            <person name="Bloem J."/>
            <person name="Labutti K."/>
            <person name="Salamov A."/>
            <person name="Andreopoulos B."/>
            <person name="Baker S."/>
            <person name="Barry K."/>
            <person name="Bills G."/>
            <person name="Bluhm B."/>
            <person name="Cannon C."/>
            <person name="Castanera R."/>
            <person name="Culley D."/>
            <person name="Daum C."/>
            <person name="Ezra D."/>
            <person name="Gonzalez J."/>
            <person name="Henrissat B."/>
            <person name="Kuo A."/>
            <person name="Liang C."/>
            <person name="Lipzen A."/>
            <person name="Lutzoni F."/>
            <person name="Magnuson J."/>
            <person name="Mondo S."/>
            <person name="Nolan M."/>
            <person name="Ohm R."/>
            <person name="Pangilinan J."/>
            <person name="Park H.-J."/>
            <person name="Ramirez L."/>
            <person name="Alfaro M."/>
            <person name="Sun H."/>
            <person name="Tritt A."/>
            <person name="Yoshinaga Y."/>
            <person name="Zwiers L.-H."/>
            <person name="Turgeon B."/>
            <person name="Goodwin S."/>
            <person name="Spatafora J."/>
            <person name="Crous P."/>
            <person name="Grigoriev I."/>
        </authorList>
    </citation>
    <scope>NUCLEOTIDE SEQUENCE</scope>
    <source>
        <strain evidence="3">CBS 379.55</strain>
    </source>
</reference>
<evidence type="ECO:0000256" key="1">
    <source>
        <dbReference type="SAM" id="Coils"/>
    </source>
</evidence>
<feature type="coiled-coil region" evidence="1">
    <location>
        <begin position="289"/>
        <end position="316"/>
    </location>
</feature>
<dbReference type="GeneID" id="54553745"/>
<evidence type="ECO:0000256" key="2">
    <source>
        <dbReference type="SAM" id="MobiDB-lite"/>
    </source>
</evidence>
<dbReference type="AlphaFoldDB" id="A0A6A6JZ55"/>
<organism evidence="3 4">
    <name type="scientific">Westerdykella ornata</name>
    <dbReference type="NCBI Taxonomy" id="318751"/>
    <lineage>
        <taxon>Eukaryota</taxon>
        <taxon>Fungi</taxon>
        <taxon>Dikarya</taxon>
        <taxon>Ascomycota</taxon>
        <taxon>Pezizomycotina</taxon>
        <taxon>Dothideomycetes</taxon>
        <taxon>Pleosporomycetidae</taxon>
        <taxon>Pleosporales</taxon>
        <taxon>Sporormiaceae</taxon>
        <taxon>Westerdykella</taxon>
    </lineage>
</organism>
<keyword evidence="1" id="KW-0175">Coiled coil</keyword>
<dbReference type="OrthoDB" id="3776879at2759"/>
<dbReference type="RefSeq" id="XP_033659051.1">
    <property type="nucleotide sequence ID" value="XM_033800570.1"/>
</dbReference>
<sequence length="555" mass="61983">MVVRLFVQPGENKLWITPKRPEPLAANATITNSVVASTVLAAGYTSYASGYARRVGIPNTLPVPALFIRASAKAGIWCAAIGAAVNFYHHHEFTKPIGAVLNVPVEWKLWERTEKYTVDDGFLAGAGMGLGIGLVSSLFLKRSPLRWWTRCMGMANMGAFVGIAGSNAYFQYTGERQKAVAVMQQWRRRRSLEFHHIYWDKLLLTRLSVPVQAYVVLNGIFRAASLPEEAVDTPEKYGLVVYLSPPTDSTTASAPESETPTEAQTAPQQVKPYYLPVTDYADSLRAIDVPAMSQELANLEESRTSLKAELNLLAHQLARDRRDLAFNEFPDKDERQLRSAEAHLRLMIFARLMSALEDVNRRLYYTSVYLQHREALDSKKQDVQAWVPEYHARQSVGRVEPKRALAQANQLREQLVGEIRMFEEQVRGNAGSAEVREMTKRNLDEGRMLLRAADRIAWRLEEERASGIEMKGKAKAKAKGVVAEQPVLGKERREGQEVKGTERNGPEEKGSNGNEAKEVPVVTEEVSATGNTAKEAKETKPNTKNVPPKGFEPEH</sequence>
<feature type="compositionally biased region" description="Basic and acidic residues" evidence="2">
    <location>
        <begin position="489"/>
        <end position="518"/>
    </location>
</feature>
<feature type="region of interest" description="Disordered" evidence="2">
    <location>
        <begin position="480"/>
        <end position="555"/>
    </location>
</feature>